<evidence type="ECO:0000313" key="9">
    <source>
        <dbReference type="EMBL" id="GAA5514905.1"/>
    </source>
</evidence>
<keyword evidence="2" id="KW-0489">Methyltransferase</keyword>
<proteinExistence type="predicted"/>
<dbReference type="Pfam" id="PF20466">
    <property type="entry name" value="MmeI_TRD"/>
    <property type="match status" value="1"/>
</dbReference>
<dbReference type="Proteomes" id="UP001401887">
    <property type="component" value="Unassembled WGS sequence"/>
</dbReference>
<reference evidence="9 10" key="1">
    <citation type="submission" date="2024-02" db="EMBL/GenBank/DDBJ databases">
        <title>Deinococcus carri NBRC 110142.</title>
        <authorList>
            <person name="Ichikawa N."/>
            <person name="Katano-Makiyama Y."/>
            <person name="Hidaka K."/>
        </authorList>
    </citation>
    <scope>NUCLEOTIDE SEQUENCE [LARGE SCALE GENOMIC DNA]</scope>
    <source>
        <strain evidence="9 10">NBRC 110142</strain>
    </source>
</reference>
<sequence>MTPQEFARKWRELAPKLSERAAYQEHWRDLCLLLGEPTPSSDLTGEDYAFEKHVKKAGTGETGFADVFYRDHFITEYKAQGKSLGKALQQALLYARELGNPPLLLVSDLATIEIHTNFTGSSPRAMRITLDDIERDAPVGGDLTALAALRACFQDPNRLDPRQLRERVTQDATARIGEVAQALAARGVPQTQAAHFLMRVVFAMFAEDVGLLERGLLTRLLARAREYPDRSQGYFQELFSAMQHGGEFWGTDIRHFNGGLFDDSAALGITREDADALLAAATLDWAEVEPAIFGTLFENSLDTATRSRRGAHYTGVPDILRIVEPVVMQPLRREWAEVKAQADALSGKRGGKAAALEVVRAFHDRLAQVTVLDPACGSGNFLVVTLGQLLDLEHEVRSLAFELGAGPFAMPPRVHPRQLLGIEVEAFAHELASVSAWIAFFQWKAAHGGEWETPVLQRLNTIAHRDALLNPDGTETVWPEAEFIVGNPPFLGDKKMAGSLGREYTATLRRVYGDRLPGQSDLVCYWPEKARAMVEAGVTTRAGFVTTNSIRGGKNRVVLERIKASGDIFMAWPDEPWMQDGAAVRVSLFGFGDGSESVRTLNGNEVPSINADLSVRVDVSAAVPLPDNAGLSFIGTQKGGDFDIPGDLARQWLNLPNPDGVSNADVVKPWVNGMDLTRRPSGRWIVDFGQMTEAEAAQYVAPFDYVVEKVKPTRAGLNRAGHARYWWRHQEARPGMRRALAGLPRFTGIPRVAKHLLPVWLPEGTLPDSQVVVIARDDDFTFGVLASSIHRSWAWTLGTALEDRPRYTPSTCFETFPFPQPGPEQRAEVEKWARYVVQLREHLLAQDERATLTGLYNEVERLRAAPDTAHPAAPLVAAHARLDEAVAAAYGWEWPLSEGEVLARLLALNGERASAPTT</sequence>
<dbReference type="InterPro" id="IPR046816">
    <property type="entry name" value="MmeI_Mtase"/>
</dbReference>
<feature type="domain" description="MmeI-like N-terminal" evidence="5">
    <location>
        <begin position="1"/>
        <end position="185"/>
    </location>
</feature>
<evidence type="ECO:0000259" key="6">
    <source>
        <dbReference type="Pfam" id="PF20465"/>
    </source>
</evidence>
<dbReference type="PRINTS" id="PR00507">
    <property type="entry name" value="N12N6MTFRASE"/>
</dbReference>
<feature type="domain" description="MmeI-like target recognition" evidence="7">
    <location>
        <begin position="665"/>
        <end position="820"/>
    </location>
</feature>
<feature type="domain" description="MmeI-like helicase spacer" evidence="6">
    <location>
        <begin position="192"/>
        <end position="261"/>
    </location>
</feature>
<accession>A0ABP9WC58</accession>
<protein>
    <recommendedName>
        <fullName evidence="1">site-specific DNA-methyltransferase (adenine-specific)</fullName>
        <ecNumber evidence="1">2.1.1.72</ecNumber>
    </recommendedName>
</protein>
<evidence type="ECO:0000259" key="5">
    <source>
        <dbReference type="Pfam" id="PF20464"/>
    </source>
</evidence>
<keyword evidence="10" id="KW-1185">Reference proteome</keyword>
<feature type="domain" description="MmeI-like DNA-methyltransferase" evidence="8">
    <location>
        <begin position="358"/>
        <end position="592"/>
    </location>
</feature>
<evidence type="ECO:0000256" key="2">
    <source>
        <dbReference type="ARBA" id="ARBA00022603"/>
    </source>
</evidence>
<dbReference type="InterPro" id="IPR046819">
    <property type="entry name" value="MmeI_hel"/>
</dbReference>
<dbReference type="PANTHER" id="PTHR33841">
    <property type="entry name" value="DNA METHYLTRANSFERASE YEEA-RELATED"/>
    <property type="match status" value="1"/>
</dbReference>
<dbReference type="InterPro" id="IPR046820">
    <property type="entry name" value="MmeI_TRD"/>
</dbReference>
<dbReference type="PANTHER" id="PTHR33841:SF1">
    <property type="entry name" value="DNA METHYLTRANSFERASE A"/>
    <property type="match status" value="1"/>
</dbReference>
<evidence type="ECO:0000259" key="7">
    <source>
        <dbReference type="Pfam" id="PF20466"/>
    </source>
</evidence>
<evidence type="ECO:0000256" key="3">
    <source>
        <dbReference type="ARBA" id="ARBA00022679"/>
    </source>
</evidence>
<organism evidence="9 10">
    <name type="scientific">Deinococcus carri</name>
    <dbReference type="NCBI Taxonomy" id="1211323"/>
    <lineage>
        <taxon>Bacteria</taxon>
        <taxon>Thermotogati</taxon>
        <taxon>Deinococcota</taxon>
        <taxon>Deinococci</taxon>
        <taxon>Deinococcales</taxon>
        <taxon>Deinococcaceae</taxon>
        <taxon>Deinococcus</taxon>
    </lineage>
</organism>
<evidence type="ECO:0000259" key="8">
    <source>
        <dbReference type="Pfam" id="PF20473"/>
    </source>
</evidence>
<name>A0ABP9WC58_9DEIO</name>
<gene>
    <name evidence="9" type="ORF">Dcar01_03669</name>
</gene>
<dbReference type="SUPFAM" id="SSF53335">
    <property type="entry name" value="S-adenosyl-L-methionine-dependent methyltransferases"/>
    <property type="match status" value="1"/>
</dbReference>
<dbReference type="InterPro" id="IPR046817">
    <property type="entry name" value="MmeI_N"/>
</dbReference>
<comment type="catalytic activity">
    <reaction evidence="4">
        <text>a 2'-deoxyadenosine in DNA + S-adenosyl-L-methionine = an N(6)-methyl-2'-deoxyadenosine in DNA + S-adenosyl-L-homocysteine + H(+)</text>
        <dbReference type="Rhea" id="RHEA:15197"/>
        <dbReference type="Rhea" id="RHEA-COMP:12418"/>
        <dbReference type="Rhea" id="RHEA-COMP:12419"/>
        <dbReference type="ChEBI" id="CHEBI:15378"/>
        <dbReference type="ChEBI" id="CHEBI:57856"/>
        <dbReference type="ChEBI" id="CHEBI:59789"/>
        <dbReference type="ChEBI" id="CHEBI:90615"/>
        <dbReference type="ChEBI" id="CHEBI:90616"/>
        <dbReference type="EC" id="2.1.1.72"/>
    </reaction>
</comment>
<dbReference type="EMBL" id="BAABRP010000027">
    <property type="protein sequence ID" value="GAA5514905.1"/>
    <property type="molecule type" value="Genomic_DNA"/>
</dbReference>
<dbReference type="RefSeq" id="WP_345468168.1">
    <property type="nucleotide sequence ID" value="NZ_BAABRP010000027.1"/>
</dbReference>
<dbReference type="Gene3D" id="3.40.50.150">
    <property type="entry name" value="Vaccinia Virus protein VP39"/>
    <property type="match status" value="1"/>
</dbReference>
<dbReference type="Pfam" id="PF20464">
    <property type="entry name" value="MmeI_N"/>
    <property type="match status" value="1"/>
</dbReference>
<evidence type="ECO:0000313" key="10">
    <source>
        <dbReference type="Proteomes" id="UP001401887"/>
    </source>
</evidence>
<evidence type="ECO:0000256" key="4">
    <source>
        <dbReference type="ARBA" id="ARBA00047942"/>
    </source>
</evidence>
<evidence type="ECO:0000256" key="1">
    <source>
        <dbReference type="ARBA" id="ARBA00011900"/>
    </source>
</evidence>
<comment type="caution">
    <text evidence="9">The sequence shown here is derived from an EMBL/GenBank/DDBJ whole genome shotgun (WGS) entry which is preliminary data.</text>
</comment>
<dbReference type="EC" id="2.1.1.72" evidence="1"/>
<dbReference type="InterPro" id="IPR050953">
    <property type="entry name" value="N4_N6_ade-DNA_methylase"/>
</dbReference>
<dbReference type="Pfam" id="PF20473">
    <property type="entry name" value="MmeI_Mtase"/>
    <property type="match status" value="1"/>
</dbReference>
<dbReference type="InterPro" id="IPR029063">
    <property type="entry name" value="SAM-dependent_MTases_sf"/>
</dbReference>
<keyword evidence="3" id="KW-0808">Transferase</keyword>
<dbReference type="Pfam" id="PF20465">
    <property type="entry name" value="MmeI_hel"/>
    <property type="match status" value="1"/>
</dbReference>